<comment type="caution">
    <text evidence="2">The sequence shown here is derived from an EMBL/GenBank/DDBJ whole genome shotgun (WGS) entry which is preliminary data.</text>
</comment>
<evidence type="ECO:0000313" key="3">
    <source>
        <dbReference type="Proteomes" id="UP000561438"/>
    </source>
</evidence>
<dbReference type="Pfam" id="PF13439">
    <property type="entry name" value="Glyco_transf_4"/>
    <property type="match status" value="1"/>
</dbReference>
<reference evidence="2 3" key="1">
    <citation type="submission" date="2020-06" db="EMBL/GenBank/DDBJ databases">
        <title>Altererythrobacter sp. HHU K3-1.</title>
        <authorList>
            <person name="Zhang D."/>
            <person name="Xue H."/>
        </authorList>
    </citation>
    <scope>NUCLEOTIDE SEQUENCE [LARGE SCALE GENOMIC DNA]</scope>
    <source>
        <strain evidence="2 3">HHU K3-1</strain>
    </source>
</reference>
<dbReference type="PANTHER" id="PTHR12526">
    <property type="entry name" value="GLYCOSYLTRANSFERASE"/>
    <property type="match status" value="1"/>
</dbReference>
<dbReference type="EMBL" id="JABWGV010000002">
    <property type="protein sequence ID" value="NVD44401.1"/>
    <property type="molecule type" value="Genomic_DNA"/>
</dbReference>
<dbReference type="CDD" id="cd03811">
    <property type="entry name" value="GT4_GT28_WabH-like"/>
    <property type="match status" value="1"/>
</dbReference>
<accession>A0A850GXV7</accession>
<dbReference type="Gene3D" id="3.40.50.2000">
    <property type="entry name" value="Glycogen Phosphorylase B"/>
    <property type="match status" value="2"/>
</dbReference>
<protein>
    <submittedName>
        <fullName evidence="2">Glycosyltransferase</fullName>
    </submittedName>
</protein>
<dbReference type="Proteomes" id="UP000561438">
    <property type="component" value="Unassembled WGS sequence"/>
</dbReference>
<dbReference type="GO" id="GO:0016757">
    <property type="term" value="F:glycosyltransferase activity"/>
    <property type="evidence" value="ECO:0007669"/>
    <property type="project" value="UniProtKB-ARBA"/>
</dbReference>
<name>A0A850GXV7_9SPHN</name>
<dbReference type="InterPro" id="IPR028098">
    <property type="entry name" value="Glyco_trans_4-like_N"/>
</dbReference>
<dbReference type="SUPFAM" id="SSF53756">
    <property type="entry name" value="UDP-Glycosyltransferase/glycogen phosphorylase"/>
    <property type="match status" value="1"/>
</dbReference>
<dbReference type="RefSeq" id="WP_176266742.1">
    <property type="nucleotide sequence ID" value="NZ_JABWGV010000002.1"/>
</dbReference>
<gene>
    <name evidence="2" type="ORF">HUV48_05150</name>
</gene>
<sequence length="372" mass="40802">MRKRAHADIAVYLPSLEGGGAERVFVTLANGFSARGYSVDLVLVNATGPYIPLVDESVRIINLRKASVFKSIGALASYLREERPRCFLSGLSHANVAGLIAILMSGSPVRSVISERVSLSASRLYQKSVKDRATRLLMHLLYKRADIITVVAKKISDELVSELRLSPHKIETIFNPVERATILRALRGPPPHPWLNKGASSPVIIGCGRLTAQKDFHTLLRAFAILRTTRTAKLIILGEGEDRASLEREIIRAGLKDDVEMPGFVKRPVDYMAHCSVFVLSSRYEGLPGALVQALHCNVPLVSTDCPTGPEEILERGRWGQLVPVGDPHAMSVAIEKAIDGANTDTTARQIAFRESYAIDEYLRVLGLPPQK</sequence>
<dbReference type="AlphaFoldDB" id="A0A850GXV7"/>
<evidence type="ECO:0000259" key="1">
    <source>
        <dbReference type="Pfam" id="PF13439"/>
    </source>
</evidence>
<organism evidence="2 3">
    <name type="scientific">Qipengyuania atrilutea</name>
    <dbReference type="NCBI Taxonomy" id="2744473"/>
    <lineage>
        <taxon>Bacteria</taxon>
        <taxon>Pseudomonadati</taxon>
        <taxon>Pseudomonadota</taxon>
        <taxon>Alphaproteobacteria</taxon>
        <taxon>Sphingomonadales</taxon>
        <taxon>Erythrobacteraceae</taxon>
        <taxon>Qipengyuania</taxon>
    </lineage>
</organism>
<dbReference type="Pfam" id="PF13692">
    <property type="entry name" value="Glyco_trans_1_4"/>
    <property type="match status" value="1"/>
</dbReference>
<evidence type="ECO:0000313" key="2">
    <source>
        <dbReference type="EMBL" id="NVD44401.1"/>
    </source>
</evidence>
<feature type="domain" description="Glycosyltransferase subfamily 4-like N-terminal" evidence="1">
    <location>
        <begin position="19"/>
        <end position="178"/>
    </location>
</feature>
<keyword evidence="2" id="KW-0808">Transferase</keyword>
<keyword evidence="3" id="KW-1185">Reference proteome</keyword>
<proteinExistence type="predicted"/>